<keyword evidence="1" id="KW-0472">Membrane</keyword>
<proteinExistence type="predicted"/>
<name>A0A840MM90_9PROT</name>
<dbReference type="EMBL" id="JACHHY010000003">
    <property type="protein sequence ID" value="MBB5017313.1"/>
    <property type="molecule type" value="Genomic_DNA"/>
</dbReference>
<keyword evidence="1" id="KW-1133">Transmembrane helix</keyword>
<dbReference type="AlphaFoldDB" id="A0A840MM90"/>
<organism evidence="2 3">
    <name type="scientific">Chitinivorax tropicus</name>
    <dbReference type="NCBI Taxonomy" id="714531"/>
    <lineage>
        <taxon>Bacteria</taxon>
        <taxon>Pseudomonadati</taxon>
        <taxon>Pseudomonadota</taxon>
        <taxon>Betaproteobacteria</taxon>
        <taxon>Chitinivorax</taxon>
    </lineage>
</organism>
<comment type="caution">
    <text evidence="2">The sequence shown here is derived from an EMBL/GenBank/DDBJ whole genome shotgun (WGS) entry which is preliminary data.</text>
</comment>
<feature type="transmembrane region" description="Helical" evidence="1">
    <location>
        <begin position="15"/>
        <end position="33"/>
    </location>
</feature>
<evidence type="ECO:0000313" key="2">
    <source>
        <dbReference type="EMBL" id="MBB5017313.1"/>
    </source>
</evidence>
<dbReference type="Proteomes" id="UP000575898">
    <property type="component" value="Unassembled WGS sequence"/>
</dbReference>
<sequence length="36" mass="4206">MLTKQPRYFQLAKRTLKVAGITLLLLAAYFLILKRL</sequence>
<accession>A0A840MM90</accession>
<reference evidence="2 3" key="1">
    <citation type="submission" date="2020-08" db="EMBL/GenBank/DDBJ databases">
        <title>Genomic Encyclopedia of Type Strains, Phase IV (KMG-IV): sequencing the most valuable type-strain genomes for metagenomic binning, comparative biology and taxonomic classification.</title>
        <authorList>
            <person name="Goeker M."/>
        </authorList>
    </citation>
    <scope>NUCLEOTIDE SEQUENCE [LARGE SCALE GENOMIC DNA]</scope>
    <source>
        <strain evidence="2 3">DSM 27165</strain>
    </source>
</reference>
<evidence type="ECO:0000256" key="1">
    <source>
        <dbReference type="SAM" id="Phobius"/>
    </source>
</evidence>
<evidence type="ECO:0000313" key="3">
    <source>
        <dbReference type="Proteomes" id="UP000575898"/>
    </source>
</evidence>
<gene>
    <name evidence="2" type="ORF">HNQ59_000577</name>
</gene>
<protein>
    <submittedName>
        <fullName evidence="2">Uncharacterized protein</fullName>
    </submittedName>
</protein>
<keyword evidence="3" id="KW-1185">Reference proteome</keyword>
<keyword evidence="1" id="KW-0812">Transmembrane</keyword>